<feature type="region of interest" description="Disordered" evidence="1">
    <location>
        <begin position="1"/>
        <end position="87"/>
    </location>
</feature>
<evidence type="ECO:0000313" key="3">
    <source>
        <dbReference type="Proteomes" id="UP001213000"/>
    </source>
</evidence>
<feature type="compositionally biased region" description="Polar residues" evidence="1">
    <location>
        <begin position="62"/>
        <end position="71"/>
    </location>
</feature>
<organism evidence="2 3">
    <name type="scientific">Leucocoprinus birnbaumii</name>
    <dbReference type="NCBI Taxonomy" id="56174"/>
    <lineage>
        <taxon>Eukaryota</taxon>
        <taxon>Fungi</taxon>
        <taxon>Dikarya</taxon>
        <taxon>Basidiomycota</taxon>
        <taxon>Agaricomycotina</taxon>
        <taxon>Agaricomycetes</taxon>
        <taxon>Agaricomycetidae</taxon>
        <taxon>Agaricales</taxon>
        <taxon>Agaricineae</taxon>
        <taxon>Agaricaceae</taxon>
        <taxon>Leucocoprinus</taxon>
    </lineage>
</organism>
<gene>
    <name evidence="2" type="ORF">NP233_g12220</name>
</gene>
<sequence length="87" mass="9470">MTPATEEIATSKPTRVRMKPALTWVSSKQQPRARYSSNNVATNSGSMTKKAKPGAKQRDPAVSNQAQSSAQRCHDGKSAARSTPIWR</sequence>
<dbReference type="Proteomes" id="UP001213000">
    <property type="component" value="Unassembled WGS sequence"/>
</dbReference>
<comment type="caution">
    <text evidence="2">The sequence shown here is derived from an EMBL/GenBank/DDBJ whole genome shotgun (WGS) entry which is preliminary data.</text>
</comment>
<dbReference type="EMBL" id="JANIEX010001687">
    <property type="protein sequence ID" value="KAJ3555395.1"/>
    <property type="molecule type" value="Genomic_DNA"/>
</dbReference>
<evidence type="ECO:0000313" key="2">
    <source>
        <dbReference type="EMBL" id="KAJ3555395.1"/>
    </source>
</evidence>
<accession>A0AAD5YN92</accession>
<reference evidence="2" key="1">
    <citation type="submission" date="2022-07" db="EMBL/GenBank/DDBJ databases">
        <title>Genome Sequence of Leucocoprinus birnbaumii.</title>
        <authorList>
            <person name="Buettner E."/>
        </authorList>
    </citation>
    <scope>NUCLEOTIDE SEQUENCE</scope>
    <source>
        <strain evidence="2">VT141</strain>
    </source>
</reference>
<evidence type="ECO:0000256" key="1">
    <source>
        <dbReference type="SAM" id="MobiDB-lite"/>
    </source>
</evidence>
<keyword evidence="3" id="KW-1185">Reference proteome</keyword>
<protein>
    <submittedName>
        <fullName evidence="2">Uncharacterized protein</fullName>
    </submittedName>
</protein>
<name>A0AAD5YN92_9AGAR</name>
<proteinExistence type="predicted"/>
<feature type="compositionally biased region" description="Polar residues" evidence="1">
    <location>
        <begin position="24"/>
        <end position="47"/>
    </location>
</feature>
<dbReference type="AlphaFoldDB" id="A0AAD5YN92"/>